<dbReference type="PRINTS" id="PR00412">
    <property type="entry name" value="EPOXHYDRLASE"/>
</dbReference>
<dbReference type="PRINTS" id="PR00111">
    <property type="entry name" value="ABHYDROLASE"/>
</dbReference>
<dbReference type="RefSeq" id="WP_163741441.1">
    <property type="nucleotide sequence ID" value="NZ_JAAGOA010000016.1"/>
</dbReference>
<dbReference type="InterPro" id="IPR000639">
    <property type="entry name" value="Epox_hydrolase-like"/>
</dbReference>
<dbReference type="SUPFAM" id="SSF53474">
    <property type="entry name" value="alpha/beta-Hydrolases"/>
    <property type="match status" value="1"/>
</dbReference>
<name>A0A6L9SDR5_9ACTN</name>
<dbReference type="InterPro" id="IPR000073">
    <property type="entry name" value="AB_hydrolase_1"/>
</dbReference>
<reference evidence="2 3" key="1">
    <citation type="submission" date="2020-02" db="EMBL/GenBank/DDBJ databases">
        <authorList>
            <person name="Li X.-J."/>
            <person name="Han X.-M."/>
        </authorList>
    </citation>
    <scope>NUCLEOTIDE SEQUENCE [LARGE SCALE GENOMIC DNA]</scope>
    <source>
        <strain evidence="2 3">CCTCC AB 2017055</strain>
    </source>
</reference>
<proteinExistence type="predicted"/>
<dbReference type="PANTHER" id="PTHR46438">
    <property type="entry name" value="ALPHA/BETA-HYDROLASES SUPERFAMILY PROTEIN"/>
    <property type="match status" value="1"/>
</dbReference>
<dbReference type="InterPro" id="IPR029058">
    <property type="entry name" value="AB_hydrolase_fold"/>
</dbReference>
<accession>A0A6L9SDR5</accession>
<gene>
    <name evidence="2" type="ORF">G1H10_21065</name>
</gene>
<feature type="domain" description="AB hydrolase-1" evidence="1">
    <location>
        <begin position="23"/>
        <end position="253"/>
    </location>
</feature>
<dbReference type="PANTHER" id="PTHR46438:SF11">
    <property type="entry name" value="LIPASE-RELATED"/>
    <property type="match status" value="1"/>
</dbReference>
<protein>
    <submittedName>
        <fullName evidence="2">Alpha/beta hydrolase</fullName>
    </submittedName>
</protein>
<dbReference type="GO" id="GO:0016787">
    <property type="term" value="F:hydrolase activity"/>
    <property type="evidence" value="ECO:0007669"/>
    <property type="project" value="UniProtKB-KW"/>
</dbReference>
<keyword evidence="2" id="KW-0378">Hydrolase</keyword>
<comment type="caution">
    <text evidence="2">The sequence shown here is derived from an EMBL/GenBank/DDBJ whole genome shotgun (WGS) entry which is preliminary data.</text>
</comment>
<dbReference type="Proteomes" id="UP000475214">
    <property type="component" value="Unassembled WGS sequence"/>
</dbReference>
<dbReference type="AlphaFoldDB" id="A0A6L9SDR5"/>
<sequence length="274" mass="28584">MADTQFLQRPEGRLAYDVQGDGPLVLCAPGMMDLRGVYRNTVPALVAAGYRVATMDLRGHGDSDATFAAYDDPAAGADLLALVEHLGGGPAVLVGNSMGGAAAVWAAAERPESVRGLVLLGAFVRGPFAPWYKKALTAVLLRRPWGVPATGAAYRSFNAGQRPADLDDHIARITSALRRPGAWSAFLATSKTSHAPVTPRLGSVQAPTLVVMGEIDPDFSDPAAEARFTADAIGGDADVLMVPDAGHYPQAQRPDLVNPAITSFLSKLGEAADA</sequence>
<dbReference type="EMBL" id="JAAGOA010000016">
    <property type="protein sequence ID" value="NEE02661.1"/>
    <property type="molecule type" value="Genomic_DNA"/>
</dbReference>
<dbReference type="Gene3D" id="3.40.50.1820">
    <property type="entry name" value="alpha/beta hydrolase"/>
    <property type="match status" value="1"/>
</dbReference>
<evidence type="ECO:0000313" key="3">
    <source>
        <dbReference type="Proteomes" id="UP000475214"/>
    </source>
</evidence>
<evidence type="ECO:0000259" key="1">
    <source>
        <dbReference type="Pfam" id="PF00561"/>
    </source>
</evidence>
<dbReference type="Pfam" id="PF00561">
    <property type="entry name" value="Abhydrolase_1"/>
    <property type="match status" value="1"/>
</dbReference>
<evidence type="ECO:0000313" key="2">
    <source>
        <dbReference type="EMBL" id="NEE02661.1"/>
    </source>
</evidence>
<organism evidence="2 3">
    <name type="scientific">Phytoactinopolyspora halotolerans</name>
    <dbReference type="NCBI Taxonomy" id="1981512"/>
    <lineage>
        <taxon>Bacteria</taxon>
        <taxon>Bacillati</taxon>
        <taxon>Actinomycetota</taxon>
        <taxon>Actinomycetes</taxon>
        <taxon>Jiangellales</taxon>
        <taxon>Jiangellaceae</taxon>
        <taxon>Phytoactinopolyspora</taxon>
    </lineage>
</organism>
<keyword evidence="3" id="KW-1185">Reference proteome</keyword>